<feature type="coiled-coil region" evidence="1">
    <location>
        <begin position="174"/>
        <end position="261"/>
    </location>
</feature>
<dbReference type="Proteomes" id="UP000694888">
    <property type="component" value="Unplaced"/>
</dbReference>
<proteinExistence type="predicted"/>
<feature type="region of interest" description="Disordered" evidence="2">
    <location>
        <begin position="443"/>
        <end position="518"/>
    </location>
</feature>
<dbReference type="RefSeq" id="XP_005107451.1">
    <property type="nucleotide sequence ID" value="XM_005107394.3"/>
</dbReference>
<evidence type="ECO:0000256" key="1">
    <source>
        <dbReference type="SAM" id="Coils"/>
    </source>
</evidence>
<dbReference type="Pfam" id="PF00619">
    <property type="entry name" value="CARD"/>
    <property type="match status" value="1"/>
</dbReference>
<gene>
    <name evidence="5" type="primary">LOC101852045</name>
</gene>
<dbReference type="SUPFAM" id="SSF47986">
    <property type="entry name" value="DEATH domain"/>
    <property type="match status" value="1"/>
</dbReference>
<dbReference type="PROSITE" id="PS50209">
    <property type="entry name" value="CARD"/>
    <property type="match status" value="1"/>
</dbReference>
<reference evidence="5" key="1">
    <citation type="submission" date="2025-08" db="UniProtKB">
        <authorList>
            <consortium name="RefSeq"/>
        </authorList>
    </citation>
    <scope>IDENTIFICATION</scope>
</reference>
<sequence>MDSKHKALLMHHRPFLARNIVWSSPLVDQLKAQGLLTDFMLKDIEACTSREDKVKKFIDVLPLKGMHSFNKFLDILQTSGHVFIADFLREDEEFQKLFDVQDMYKQLPFVRRAFNETERKQIETYMSERIEAQVLKLLWKRDTREKDKALEAKQLQIEQAYEYEEQFKVKADTIAKLEQEVHAALDDKTELKAKLAALSAAHREMEKKHKETLAIQMKYNLANDNAVQRANERIAMLESVLRAVKTKLDNALKLYKEKNEQVSGSDVEDDKKEMQKAQGEYFFMSEDVDLFVRKFKSLTEVKKLYDKLLEERDYILIHFGWDITQNNKKAAGVKFDQNQEPSLIDAYKSFAVRNEENIQQMRSEIEKYGGMLQENKTKLDDITKEKEDRSKKFALGTSTWQSAIMNVMRKQLQDVKTDMRKKESLMSMQEEEMNKLKNKISELESQPAAKEQASSGNARDATDGLASALSTDSLDRINVETPKPIRGRNLPPLKSSYQNNHHKPSASGNMSPRQSLVKPTRPAPAVMARHLLPEQTGNMVTYPMGPITTQMNPQTRNLGMKPPQMGSVLGDLKAMNKHHNKTFHDEGRSGLRRSNNNLTIK</sequence>
<evidence type="ECO:0000259" key="3">
    <source>
        <dbReference type="PROSITE" id="PS50209"/>
    </source>
</evidence>
<dbReference type="InterPro" id="IPR037939">
    <property type="entry name" value="CRADD"/>
</dbReference>
<dbReference type="Gene3D" id="1.10.533.10">
    <property type="entry name" value="Death Domain, Fas"/>
    <property type="match status" value="1"/>
</dbReference>
<feature type="compositionally biased region" description="Polar residues" evidence="2">
    <location>
        <begin position="592"/>
        <end position="601"/>
    </location>
</feature>
<dbReference type="SMART" id="SM00114">
    <property type="entry name" value="CARD"/>
    <property type="match status" value="1"/>
</dbReference>
<evidence type="ECO:0000313" key="5">
    <source>
        <dbReference type="RefSeq" id="XP_005107451.1"/>
    </source>
</evidence>
<organism evidence="4 5">
    <name type="scientific">Aplysia californica</name>
    <name type="common">California sea hare</name>
    <dbReference type="NCBI Taxonomy" id="6500"/>
    <lineage>
        <taxon>Eukaryota</taxon>
        <taxon>Metazoa</taxon>
        <taxon>Spiralia</taxon>
        <taxon>Lophotrochozoa</taxon>
        <taxon>Mollusca</taxon>
        <taxon>Gastropoda</taxon>
        <taxon>Heterobranchia</taxon>
        <taxon>Euthyneura</taxon>
        <taxon>Tectipleura</taxon>
        <taxon>Aplysiida</taxon>
        <taxon>Aplysioidea</taxon>
        <taxon>Aplysiidae</taxon>
        <taxon>Aplysia</taxon>
    </lineage>
</organism>
<dbReference type="InterPro" id="IPR011029">
    <property type="entry name" value="DEATH-like_dom_sf"/>
</dbReference>
<accession>A0ABM0K2T5</accession>
<dbReference type="InterPro" id="IPR001315">
    <property type="entry name" value="CARD"/>
</dbReference>
<dbReference type="CDD" id="cd01671">
    <property type="entry name" value="CARD"/>
    <property type="match status" value="1"/>
</dbReference>
<feature type="domain" description="CARD" evidence="3">
    <location>
        <begin position="1"/>
        <end position="91"/>
    </location>
</feature>
<dbReference type="PANTHER" id="PTHR15034:SF5">
    <property type="entry name" value="DEATH DOMAIN-CONTAINING PROTEIN CRADD"/>
    <property type="match status" value="1"/>
</dbReference>
<feature type="region of interest" description="Disordered" evidence="2">
    <location>
        <begin position="581"/>
        <end position="601"/>
    </location>
</feature>
<keyword evidence="4" id="KW-1185">Reference proteome</keyword>
<evidence type="ECO:0000256" key="2">
    <source>
        <dbReference type="SAM" id="MobiDB-lite"/>
    </source>
</evidence>
<dbReference type="GeneID" id="101852045"/>
<dbReference type="PANTHER" id="PTHR15034">
    <property type="entry name" value="DEATH DOMAIN-CONTAINING PROTEIN CRADD"/>
    <property type="match status" value="1"/>
</dbReference>
<protein>
    <submittedName>
        <fullName evidence="5">Myosin-9</fullName>
    </submittedName>
</protein>
<keyword evidence="1" id="KW-0175">Coiled coil</keyword>
<evidence type="ECO:0000313" key="4">
    <source>
        <dbReference type="Proteomes" id="UP000694888"/>
    </source>
</evidence>
<name>A0ABM0K2T5_APLCA</name>